<sequence length="127" mass="14955">MLLPWHLEILSEEWLRKQKLLRHKIFQTGKYMKDFDIVGVNTDGEYVIAQVKYRATDAEVDHFFKQAEPLADKNSFFFAGNRLTHSGSGRVIHLQEVFDEFTEAEPEFIQHLYLGYAPEKTKKIEHL</sequence>
<dbReference type="Proteomes" id="UP000886939">
    <property type="component" value="Unassembled WGS sequence"/>
</dbReference>
<protein>
    <submittedName>
        <fullName evidence="1">Uncharacterized protein</fullName>
    </submittedName>
</protein>
<evidence type="ECO:0000313" key="1">
    <source>
        <dbReference type="EMBL" id="GJA43605.1"/>
    </source>
</evidence>
<name>A0AAV4YTT7_AERCA</name>
<proteinExistence type="predicted"/>
<dbReference type="EMBL" id="BPNI01000217">
    <property type="protein sequence ID" value="GJA43605.1"/>
    <property type="molecule type" value="Genomic_DNA"/>
</dbReference>
<dbReference type="AlphaFoldDB" id="A0AAV4YTT7"/>
<reference evidence="1" key="1">
    <citation type="submission" date="2021-07" db="EMBL/GenBank/DDBJ databases">
        <title>Draft genome sequence of carbapenem-resistant Aeromonas spp. in Japan.</title>
        <authorList>
            <person name="Maehana S."/>
            <person name="Suzuki M."/>
            <person name="Kitasato H."/>
        </authorList>
    </citation>
    <scope>NUCLEOTIDE SEQUENCE</scope>
    <source>
        <strain evidence="1">KAM343</strain>
    </source>
</reference>
<gene>
    <name evidence="1" type="ORF">KAM343_44010</name>
</gene>
<organism evidence="1 2">
    <name type="scientific">Aeromonas caviae</name>
    <name type="common">Aeromonas punctata</name>
    <dbReference type="NCBI Taxonomy" id="648"/>
    <lineage>
        <taxon>Bacteria</taxon>
        <taxon>Pseudomonadati</taxon>
        <taxon>Pseudomonadota</taxon>
        <taxon>Gammaproteobacteria</taxon>
        <taxon>Aeromonadales</taxon>
        <taxon>Aeromonadaceae</taxon>
        <taxon>Aeromonas</taxon>
    </lineage>
</organism>
<accession>A0AAV4YTT7</accession>
<comment type="caution">
    <text evidence="1">The sequence shown here is derived from an EMBL/GenBank/DDBJ whole genome shotgun (WGS) entry which is preliminary data.</text>
</comment>
<evidence type="ECO:0000313" key="2">
    <source>
        <dbReference type="Proteomes" id="UP000886939"/>
    </source>
</evidence>